<evidence type="ECO:0000256" key="4">
    <source>
        <dbReference type="ARBA" id="ARBA00023295"/>
    </source>
</evidence>
<dbReference type="CDD" id="cd18616">
    <property type="entry name" value="GH43_ABN-like"/>
    <property type="match status" value="1"/>
</dbReference>
<organism evidence="7 8">
    <name type="scientific">Promicromonospora umidemergens</name>
    <dbReference type="NCBI Taxonomy" id="629679"/>
    <lineage>
        <taxon>Bacteria</taxon>
        <taxon>Bacillati</taxon>
        <taxon>Actinomycetota</taxon>
        <taxon>Actinomycetes</taxon>
        <taxon>Micrococcales</taxon>
        <taxon>Promicromonosporaceae</taxon>
        <taxon>Promicromonospora</taxon>
    </lineage>
</organism>
<comment type="caution">
    <text evidence="7">The sequence shown here is derived from an EMBL/GenBank/DDBJ whole genome shotgun (WGS) entry which is preliminary data.</text>
</comment>
<evidence type="ECO:0000256" key="5">
    <source>
        <dbReference type="SAM" id="MobiDB-lite"/>
    </source>
</evidence>
<dbReference type="EMBL" id="BAABHM010000011">
    <property type="protein sequence ID" value="GAA4700643.1"/>
    <property type="molecule type" value="Genomic_DNA"/>
</dbReference>
<dbReference type="InterPro" id="IPR013320">
    <property type="entry name" value="ConA-like_dom_sf"/>
</dbReference>
<accession>A0ABP8X6P5</accession>
<gene>
    <name evidence="7" type="ORF">GCM10023198_21870</name>
</gene>
<evidence type="ECO:0000256" key="2">
    <source>
        <dbReference type="ARBA" id="ARBA00009865"/>
    </source>
</evidence>
<evidence type="ECO:0000256" key="3">
    <source>
        <dbReference type="ARBA" id="ARBA00022801"/>
    </source>
</evidence>
<dbReference type="Gene3D" id="2.115.10.20">
    <property type="entry name" value="Glycosyl hydrolase domain, family 43"/>
    <property type="match status" value="1"/>
</dbReference>
<proteinExistence type="inferred from homology"/>
<dbReference type="SUPFAM" id="SSF75005">
    <property type="entry name" value="Arabinanase/levansucrase/invertase"/>
    <property type="match status" value="1"/>
</dbReference>
<evidence type="ECO:0000256" key="1">
    <source>
        <dbReference type="ARBA" id="ARBA00004834"/>
    </source>
</evidence>
<evidence type="ECO:0000313" key="7">
    <source>
        <dbReference type="EMBL" id="GAA4700643.1"/>
    </source>
</evidence>
<dbReference type="SUPFAM" id="SSF49899">
    <property type="entry name" value="Concanavalin A-like lectins/glucanases"/>
    <property type="match status" value="1"/>
</dbReference>
<dbReference type="InterPro" id="IPR050727">
    <property type="entry name" value="GH43_arabinanases"/>
</dbReference>
<evidence type="ECO:0000259" key="6">
    <source>
        <dbReference type="Pfam" id="PF17851"/>
    </source>
</evidence>
<sequence>MVPAQGVGADAPPADAAAAAPADAAAAALPATATPAPTSPATAPNIDGTTYTNPVSAGVTDTFPDPAVIRGKDGAWYAYGTQNPVFNSQGEPGERILPILRSEDLAHWEYVGEVIQPDEVPGTWRDNSRAWAPDIRYVDGEYLLTYGLSTGGLAVATAPTPTGPWAHSDELLVPSAPIEGCPTGNIDQALFTDDDGTLYLYWGSYDVVCVSELTPGAEELTGPVTQVAQGRRMEGALMVRHDDLYYLMYSDAGCCDGAFSGYTVKVGRGESPRGPFLDDDGVDLMAESSKGGYVLTSSGNGFAGPGHHSVLTDLAGQDWMAYHAIPTDDPDFPPVDTRNGVLNLSKRPLMIDRLDWIDGWPVVNAGAGPSSGPQPAPVTSGAVGTTFADGSLDGWRAGRDVAVEEEPDAGPYVRLDDSSVTSRDRADGDLRAQADLRVTDGAAGLTLGEGVRRAVAWVDRGTGELRLEAGRGDRTVRTATGLPDDFPYGDWNTVTLDRDVESGTLTATVSADNLKEPLGTATLTASAHPSSGKGRATEASVGVTARGGADADNLSLVPAARPVTQRVPDPEPGALLPGSSDEFDGVVPGEGGSGWSWVRGPADGVRLDDGALTWPTQRAELYLGTNSASVLTRDAPEGDYLVETRLELDGVGVNRQAGLVLYGGDDQFVKLVHSQLGLSRKPGSVSQQVEFTKEGPRPTTTPPTAVAAAPMWGAAPGETTWLRLYAHEDVANGEHEIRMASSTDGETWRWGGVWTLPNDQDLRIGLVAMNTPGATARFDYVRTYAMD</sequence>
<evidence type="ECO:0000313" key="8">
    <source>
        <dbReference type="Proteomes" id="UP001500843"/>
    </source>
</evidence>
<comment type="pathway">
    <text evidence="1">Glycan metabolism; L-arabinan degradation.</text>
</comment>
<feature type="compositionally biased region" description="Basic and acidic residues" evidence="5">
    <location>
        <begin position="414"/>
        <end position="427"/>
    </location>
</feature>
<dbReference type="InterPro" id="IPR041542">
    <property type="entry name" value="GH43_C2"/>
</dbReference>
<dbReference type="PANTHER" id="PTHR43301:SF3">
    <property type="entry name" value="ARABINAN ENDO-1,5-ALPHA-L-ARABINOSIDASE A-RELATED"/>
    <property type="match status" value="1"/>
</dbReference>
<feature type="region of interest" description="Disordered" evidence="5">
    <location>
        <begin position="405"/>
        <end position="427"/>
    </location>
</feature>
<keyword evidence="8" id="KW-1185">Reference proteome</keyword>
<dbReference type="InterPro" id="IPR023296">
    <property type="entry name" value="Glyco_hydro_beta-prop_sf"/>
</dbReference>
<dbReference type="InterPro" id="IPR006710">
    <property type="entry name" value="Glyco_hydro_43"/>
</dbReference>
<feature type="domain" description="Beta-xylosidase C-terminal Concanavalin A-like" evidence="6">
    <location>
        <begin position="581"/>
        <end position="753"/>
    </location>
</feature>
<keyword evidence="3" id="KW-0378">Hydrolase</keyword>
<reference evidence="8" key="1">
    <citation type="journal article" date="2019" name="Int. J. Syst. Evol. Microbiol.">
        <title>The Global Catalogue of Microorganisms (GCM) 10K type strain sequencing project: providing services to taxonomists for standard genome sequencing and annotation.</title>
        <authorList>
            <consortium name="The Broad Institute Genomics Platform"/>
            <consortium name="The Broad Institute Genome Sequencing Center for Infectious Disease"/>
            <person name="Wu L."/>
            <person name="Ma J."/>
        </authorList>
    </citation>
    <scope>NUCLEOTIDE SEQUENCE [LARGE SCALE GENOMIC DNA]</scope>
    <source>
        <strain evidence="8">JCM 17975</strain>
    </source>
</reference>
<dbReference type="Pfam" id="PF04616">
    <property type="entry name" value="Glyco_hydro_43"/>
    <property type="match status" value="1"/>
</dbReference>
<dbReference type="Pfam" id="PF17851">
    <property type="entry name" value="GH43_C2"/>
    <property type="match status" value="1"/>
</dbReference>
<keyword evidence="4" id="KW-0326">Glycosidase</keyword>
<comment type="similarity">
    <text evidence="2">Belongs to the glycosyl hydrolase 43 family.</text>
</comment>
<dbReference type="Proteomes" id="UP001500843">
    <property type="component" value="Unassembled WGS sequence"/>
</dbReference>
<protein>
    <recommendedName>
        <fullName evidence="6">Beta-xylosidase C-terminal Concanavalin A-like domain-containing protein</fullName>
    </recommendedName>
</protein>
<name>A0ABP8X6P5_9MICO</name>
<dbReference type="Gene3D" id="2.60.120.200">
    <property type="match status" value="1"/>
</dbReference>
<dbReference type="RefSeq" id="WP_253867154.1">
    <property type="nucleotide sequence ID" value="NZ_BAABHM010000011.1"/>
</dbReference>
<feature type="region of interest" description="Disordered" evidence="5">
    <location>
        <begin position="683"/>
        <end position="703"/>
    </location>
</feature>
<dbReference type="PANTHER" id="PTHR43301">
    <property type="entry name" value="ARABINAN ENDO-1,5-ALPHA-L-ARABINOSIDASE"/>
    <property type="match status" value="1"/>
</dbReference>